<dbReference type="InterPro" id="IPR018772">
    <property type="entry name" value="Transcription_activator_HlyU"/>
</dbReference>
<keyword evidence="2" id="KW-1185">Reference proteome</keyword>
<dbReference type="Pfam" id="PF10115">
    <property type="entry name" value="HlyU"/>
    <property type="match status" value="1"/>
</dbReference>
<reference evidence="1 2" key="1">
    <citation type="submission" date="2020-08" db="EMBL/GenBank/DDBJ databases">
        <title>Genomic Encyclopedia of Type Strains, Phase IV (KMG-IV): sequencing the most valuable type-strain genomes for metagenomic binning, comparative biology and taxonomic classification.</title>
        <authorList>
            <person name="Goeker M."/>
        </authorList>
    </citation>
    <scope>NUCLEOTIDE SEQUENCE [LARGE SCALE GENOMIC DNA]</scope>
    <source>
        <strain evidence="1 2">DSM 16268</strain>
    </source>
</reference>
<comment type="caution">
    <text evidence="1">The sequence shown here is derived from an EMBL/GenBank/DDBJ whole genome shotgun (WGS) entry which is preliminary data.</text>
</comment>
<accession>A0A7W9L1L7</accession>
<organism evidence="1 2">
    <name type="scientific">Prosthecomicrobium pneumaticum</name>
    <dbReference type="NCBI Taxonomy" id="81895"/>
    <lineage>
        <taxon>Bacteria</taxon>
        <taxon>Pseudomonadati</taxon>
        <taxon>Pseudomonadota</taxon>
        <taxon>Alphaproteobacteria</taxon>
        <taxon>Hyphomicrobiales</taxon>
        <taxon>Kaistiaceae</taxon>
        <taxon>Prosthecomicrobium</taxon>
    </lineage>
</organism>
<gene>
    <name evidence="1" type="ORF">GGQ63_001898</name>
</gene>
<dbReference type="AlphaFoldDB" id="A0A7W9L1L7"/>
<evidence type="ECO:0000313" key="2">
    <source>
        <dbReference type="Proteomes" id="UP000523821"/>
    </source>
</evidence>
<protein>
    <submittedName>
        <fullName evidence="1">Uncharacterized protein</fullName>
    </submittedName>
</protein>
<sequence>MRHQTIDEVATVSFLKRLFGGGGGGAAKQAAAVEYKGFSIRPDPFPSGNQFQTAGVIEKEIGGEPKVHRFIRADRHGTREDAENFAIEKGKQIIDEQGDRLFG</sequence>
<dbReference type="Proteomes" id="UP000523821">
    <property type="component" value="Unassembled WGS sequence"/>
</dbReference>
<evidence type="ECO:0000313" key="1">
    <source>
        <dbReference type="EMBL" id="MBB5752844.1"/>
    </source>
</evidence>
<proteinExistence type="predicted"/>
<name>A0A7W9L1L7_9HYPH</name>
<dbReference type="EMBL" id="JACHOO010000003">
    <property type="protein sequence ID" value="MBB5752844.1"/>
    <property type="molecule type" value="Genomic_DNA"/>
</dbReference>
<dbReference type="RefSeq" id="WP_246429695.1">
    <property type="nucleotide sequence ID" value="NZ_JACHOO010000003.1"/>
</dbReference>